<dbReference type="InterPro" id="IPR050464">
    <property type="entry name" value="Zeta_carotene_desat/Oxidored"/>
</dbReference>
<keyword evidence="2" id="KW-0560">Oxidoreductase</keyword>
<dbReference type="EC" id="1.14.99.-" evidence="2"/>
<dbReference type="KEGG" id="nkf:Nkreftii_002831"/>
<gene>
    <name evidence="2" type="ORF">Nkreftii_002831</name>
</gene>
<dbReference type="GO" id="GO:0016491">
    <property type="term" value="F:oxidoreductase activity"/>
    <property type="evidence" value="ECO:0007669"/>
    <property type="project" value="UniProtKB-KW"/>
</dbReference>
<organism evidence="2 3">
    <name type="scientific">Candidatus Nitrospira kreftii</name>
    <dbReference type="NCBI Taxonomy" id="2652173"/>
    <lineage>
        <taxon>Bacteria</taxon>
        <taxon>Pseudomonadati</taxon>
        <taxon>Nitrospirota</taxon>
        <taxon>Nitrospiria</taxon>
        <taxon>Nitrospirales</taxon>
        <taxon>Nitrospiraceae</taxon>
        <taxon>Nitrospira</taxon>
    </lineage>
</organism>
<dbReference type="PANTHER" id="PTHR42923:SF46">
    <property type="entry name" value="AMINE OXIDASE"/>
    <property type="match status" value="1"/>
</dbReference>
<feature type="domain" description="Amine oxidase" evidence="1">
    <location>
        <begin position="18"/>
        <end position="433"/>
    </location>
</feature>
<dbReference type="Gene3D" id="3.50.50.60">
    <property type="entry name" value="FAD/NAD(P)-binding domain"/>
    <property type="match status" value="1"/>
</dbReference>
<sequence>MTVPASQTVLILGAGLVGLTTAYHLHRQGYRITLLDHADWLDGFRLNAADLAPILLGCHHESLRLLQALDQEQPSQRDQAIPLEFQLPDGRNVSYQSARLPGAFQWMMSLFSFQGLAWQDRWKLFSHVEQIWEQAQTLPTDLETRTAHEWLTATGQSVQAQERIWGPLAHWLTGNDLARLSAATFVQLLSTIFLSDASDARLTSVRGSVEQRLMAPIKLALSHDPIEFHTLTTPPYLRFGDSGVHDIRLQDGTTIQAQWYILALPHQQLLPLLPERLLTRYAYFAQMTELSDLSEVVVQLTCQKAAQTPRLVLLPGRPFHQLAITPLGNGEIGCRLSAQADSLADLSNDQVVDAAIAGLSRIFPNMIPKDILTHETIQEHHAALSLAPGTARLRPLPQSPIQNMLVAGAWTDTGWPANLESALVSARRCAEIITGHSA</sequence>
<dbReference type="SUPFAM" id="SSF51905">
    <property type="entry name" value="FAD/NAD(P)-binding domain"/>
    <property type="match status" value="1"/>
</dbReference>
<evidence type="ECO:0000259" key="1">
    <source>
        <dbReference type="Pfam" id="PF01593"/>
    </source>
</evidence>
<evidence type="ECO:0000313" key="3">
    <source>
        <dbReference type="Proteomes" id="UP000593737"/>
    </source>
</evidence>
<dbReference type="Pfam" id="PF01593">
    <property type="entry name" value="Amino_oxidase"/>
    <property type="match status" value="1"/>
</dbReference>
<name>A0A7S8IZE4_9BACT</name>
<accession>A0A7S8IZE4</accession>
<dbReference type="InterPro" id="IPR002937">
    <property type="entry name" value="Amino_oxidase"/>
</dbReference>
<protein>
    <submittedName>
        <fullName evidence="2">Putative Pytoene desaturase</fullName>
        <ecNumber evidence="2">1.14.99.-</ecNumber>
    </submittedName>
</protein>
<proteinExistence type="predicted"/>
<dbReference type="EMBL" id="CP047423">
    <property type="protein sequence ID" value="QPD05057.1"/>
    <property type="molecule type" value="Genomic_DNA"/>
</dbReference>
<reference evidence="2 3" key="1">
    <citation type="journal article" date="2020" name="ISME J.">
        <title>Enrichment and physiological characterization of a novel comammox Nitrospira indicates ammonium inhibition of complete nitrification.</title>
        <authorList>
            <person name="Sakoula D."/>
            <person name="Koch H."/>
            <person name="Frank J."/>
            <person name="Jetten M.S.M."/>
            <person name="van Kessel M.A.H.J."/>
            <person name="Lucker S."/>
        </authorList>
    </citation>
    <scope>NUCLEOTIDE SEQUENCE [LARGE SCALE GENOMIC DNA]</scope>
    <source>
        <strain evidence="2">Comreactor17</strain>
    </source>
</reference>
<dbReference type="PANTHER" id="PTHR42923">
    <property type="entry name" value="PROTOPORPHYRINOGEN OXIDASE"/>
    <property type="match status" value="1"/>
</dbReference>
<dbReference type="InterPro" id="IPR036188">
    <property type="entry name" value="FAD/NAD-bd_sf"/>
</dbReference>
<dbReference type="Proteomes" id="UP000593737">
    <property type="component" value="Chromosome"/>
</dbReference>
<evidence type="ECO:0000313" key="2">
    <source>
        <dbReference type="EMBL" id="QPD05057.1"/>
    </source>
</evidence>
<dbReference type="AlphaFoldDB" id="A0A7S8IZE4"/>